<accession>A0A367YLH5</accession>
<dbReference type="OrthoDB" id="18388at2759"/>
<dbReference type="InterPro" id="IPR036322">
    <property type="entry name" value="WD40_repeat_dom_sf"/>
</dbReference>
<comment type="caution">
    <text evidence="6">The sequence shown here is derived from an EMBL/GenBank/DDBJ whole genome shotgun (WGS) entry which is preliminary data.</text>
</comment>
<dbReference type="STRING" id="5486.A0A367YLH5"/>
<organism evidence="6 7">
    <name type="scientific">Candida viswanathii</name>
    <dbReference type="NCBI Taxonomy" id="5486"/>
    <lineage>
        <taxon>Eukaryota</taxon>
        <taxon>Fungi</taxon>
        <taxon>Dikarya</taxon>
        <taxon>Ascomycota</taxon>
        <taxon>Saccharomycotina</taxon>
        <taxon>Pichiomycetes</taxon>
        <taxon>Debaryomycetaceae</taxon>
        <taxon>Candida/Lodderomyces clade</taxon>
        <taxon>Candida</taxon>
    </lineage>
</organism>
<dbReference type="EMBL" id="QLNQ01000001">
    <property type="protein sequence ID" value="RCK66627.1"/>
    <property type="molecule type" value="Genomic_DNA"/>
</dbReference>
<evidence type="ECO:0000313" key="7">
    <source>
        <dbReference type="Proteomes" id="UP000253472"/>
    </source>
</evidence>
<dbReference type="CDD" id="cd22858">
    <property type="entry name" value="Nsa1"/>
    <property type="match status" value="1"/>
</dbReference>
<dbReference type="SUPFAM" id="SSF50978">
    <property type="entry name" value="WD40 repeat-like"/>
    <property type="match status" value="1"/>
</dbReference>
<dbReference type="InterPro" id="IPR037379">
    <property type="entry name" value="WDR74/Nsa1"/>
</dbReference>
<dbReference type="Gene3D" id="2.130.10.10">
    <property type="entry name" value="YVTN repeat-like/Quinoprotein amine dehydrogenase"/>
    <property type="match status" value="1"/>
</dbReference>
<evidence type="ECO:0000256" key="5">
    <source>
        <dbReference type="SAM" id="MobiDB-lite"/>
    </source>
</evidence>
<evidence type="ECO:0000256" key="4">
    <source>
        <dbReference type="ARBA" id="ARBA00014234"/>
    </source>
</evidence>
<dbReference type="GO" id="GO:0042273">
    <property type="term" value="P:ribosomal large subunit biogenesis"/>
    <property type="evidence" value="ECO:0007669"/>
    <property type="project" value="InterPro"/>
</dbReference>
<evidence type="ECO:0000256" key="1">
    <source>
        <dbReference type="ARBA" id="ARBA00002889"/>
    </source>
</evidence>
<proteinExistence type="inferred from homology"/>
<dbReference type="AlphaFoldDB" id="A0A367YLH5"/>
<dbReference type="InterPro" id="IPR015943">
    <property type="entry name" value="WD40/YVTN_repeat-like_dom_sf"/>
</dbReference>
<keyword evidence="7" id="KW-1185">Reference proteome</keyword>
<dbReference type="Proteomes" id="UP000253472">
    <property type="component" value="Unassembled WGS sequence"/>
</dbReference>
<comment type="function">
    <text evidence="1">Involved in the biogenesis of the 60S ribosomal subunit.</text>
</comment>
<name>A0A367YLH5_9ASCO</name>
<comment type="subunit">
    <text evidence="3">Component of the pre-66S ribosomal particle.</text>
</comment>
<feature type="region of interest" description="Disordered" evidence="5">
    <location>
        <begin position="379"/>
        <end position="413"/>
    </location>
</feature>
<dbReference type="GO" id="GO:0030687">
    <property type="term" value="C:preribosome, large subunit precursor"/>
    <property type="evidence" value="ECO:0007669"/>
    <property type="project" value="TreeGrafter"/>
</dbReference>
<dbReference type="PANTHER" id="PTHR16038:SF4">
    <property type="entry name" value="WD REPEAT-CONTAINING PROTEIN 74"/>
    <property type="match status" value="1"/>
</dbReference>
<comment type="similarity">
    <text evidence="2">Belongs to the NSA1 family.</text>
</comment>
<gene>
    <name evidence="6" type="primary">NSA1_0</name>
    <name evidence="6" type="ORF">Cantr_02764</name>
</gene>
<dbReference type="GO" id="GO:0005730">
    <property type="term" value="C:nucleolus"/>
    <property type="evidence" value="ECO:0007669"/>
    <property type="project" value="InterPro"/>
</dbReference>
<dbReference type="PANTHER" id="PTHR16038">
    <property type="entry name" value="NOP SEVEN ASSOCIATED PROTEIN 1"/>
    <property type="match status" value="1"/>
</dbReference>
<evidence type="ECO:0000256" key="3">
    <source>
        <dbReference type="ARBA" id="ARBA00011187"/>
    </source>
</evidence>
<reference evidence="6 7" key="1">
    <citation type="submission" date="2018-06" db="EMBL/GenBank/DDBJ databases">
        <title>Whole genome sequencing of Candida tropicalis (genome annotated by CSBL at Korea University).</title>
        <authorList>
            <person name="Ahn J."/>
        </authorList>
    </citation>
    <scope>NUCLEOTIDE SEQUENCE [LARGE SCALE GENOMIC DNA]</scope>
    <source>
        <strain evidence="6 7">ATCC 20962</strain>
    </source>
</reference>
<sequence length="413" mass="47035">MKFIVSADDTGAAKEVICNRGTDTSKQDATQPIAINNYFTEPSASLKTRIIHLLSFNYQYIITTRLGGQVSVYDLNEEEEEDEDKEESKEKYKLLHNFELPVGKDDKPIALAKVEILESVIVAFESSKIFLIHINDKFDFKPLEISIPEAKPISAFTVNPQAENIIAIGGREFDLQVVQLFNTNINSTIFKKKNYEKEFVPKVVFKAKNVKNDHLDLRVPIWITNILFSKADKGFKLITSTRYGQIRLYDTTEGRKPRKDYQVTDKPIVTLSYANDEQSEIIVTDTHSLMAKYSLTKIDEKGYKTNSASAGDIIKPVPKLLGKYTGGNTGATFGVQVYEDIVAFAGLDRYLRVFDVESREILAKVYLGVEVSSLLVLDDEDEEDEETRKRKRDEQEEDEELWNELDNKKKQAI</sequence>
<evidence type="ECO:0000256" key="2">
    <source>
        <dbReference type="ARBA" id="ARBA00007861"/>
    </source>
</evidence>
<protein>
    <recommendedName>
        <fullName evidence="4">Ribosome biogenesis protein NSA1</fullName>
    </recommendedName>
</protein>
<evidence type="ECO:0000313" key="6">
    <source>
        <dbReference type="EMBL" id="RCK66627.1"/>
    </source>
</evidence>